<evidence type="ECO:0000313" key="2">
    <source>
        <dbReference type="Proteomes" id="UP000828390"/>
    </source>
</evidence>
<dbReference type="AlphaFoldDB" id="A0A9D4J429"/>
<reference evidence="1" key="2">
    <citation type="submission" date="2020-11" db="EMBL/GenBank/DDBJ databases">
        <authorList>
            <person name="McCartney M.A."/>
            <person name="Auch B."/>
            <person name="Kono T."/>
            <person name="Mallez S."/>
            <person name="Becker A."/>
            <person name="Gohl D.M."/>
            <person name="Silverstein K.A.T."/>
            <person name="Koren S."/>
            <person name="Bechman K.B."/>
            <person name="Herman A."/>
            <person name="Abrahante J.E."/>
            <person name="Garbe J."/>
        </authorList>
    </citation>
    <scope>NUCLEOTIDE SEQUENCE</scope>
    <source>
        <strain evidence="1">Duluth1</strain>
        <tissue evidence="1">Whole animal</tissue>
    </source>
</reference>
<dbReference type="Proteomes" id="UP000828390">
    <property type="component" value="Unassembled WGS sequence"/>
</dbReference>
<protein>
    <submittedName>
        <fullName evidence="1">Uncharacterized protein</fullName>
    </submittedName>
</protein>
<proteinExistence type="predicted"/>
<name>A0A9D4J429_DREPO</name>
<evidence type="ECO:0000313" key="1">
    <source>
        <dbReference type="EMBL" id="KAH3797660.1"/>
    </source>
</evidence>
<comment type="caution">
    <text evidence="1">The sequence shown here is derived from an EMBL/GenBank/DDBJ whole genome shotgun (WGS) entry which is preliminary data.</text>
</comment>
<gene>
    <name evidence="1" type="ORF">DPMN_151245</name>
</gene>
<accession>A0A9D4J429</accession>
<dbReference type="EMBL" id="JAIWYP010000007">
    <property type="protein sequence ID" value="KAH3797660.1"/>
    <property type="molecule type" value="Genomic_DNA"/>
</dbReference>
<organism evidence="1 2">
    <name type="scientific">Dreissena polymorpha</name>
    <name type="common">Zebra mussel</name>
    <name type="synonym">Mytilus polymorpha</name>
    <dbReference type="NCBI Taxonomy" id="45954"/>
    <lineage>
        <taxon>Eukaryota</taxon>
        <taxon>Metazoa</taxon>
        <taxon>Spiralia</taxon>
        <taxon>Lophotrochozoa</taxon>
        <taxon>Mollusca</taxon>
        <taxon>Bivalvia</taxon>
        <taxon>Autobranchia</taxon>
        <taxon>Heteroconchia</taxon>
        <taxon>Euheterodonta</taxon>
        <taxon>Imparidentia</taxon>
        <taxon>Neoheterodontei</taxon>
        <taxon>Myida</taxon>
        <taxon>Dreissenoidea</taxon>
        <taxon>Dreissenidae</taxon>
        <taxon>Dreissena</taxon>
    </lineage>
</organism>
<reference evidence="1" key="1">
    <citation type="journal article" date="2019" name="bioRxiv">
        <title>The Genome of the Zebra Mussel, Dreissena polymorpha: A Resource for Invasive Species Research.</title>
        <authorList>
            <person name="McCartney M.A."/>
            <person name="Auch B."/>
            <person name="Kono T."/>
            <person name="Mallez S."/>
            <person name="Zhang Y."/>
            <person name="Obille A."/>
            <person name="Becker A."/>
            <person name="Abrahante J.E."/>
            <person name="Garbe J."/>
            <person name="Badalamenti J.P."/>
            <person name="Herman A."/>
            <person name="Mangelson H."/>
            <person name="Liachko I."/>
            <person name="Sullivan S."/>
            <person name="Sone E.D."/>
            <person name="Koren S."/>
            <person name="Silverstein K.A.T."/>
            <person name="Beckman K.B."/>
            <person name="Gohl D.M."/>
        </authorList>
    </citation>
    <scope>NUCLEOTIDE SEQUENCE</scope>
    <source>
        <strain evidence="1">Duluth1</strain>
        <tissue evidence="1">Whole animal</tissue>
    </source>
</reference>
<keyword evidence="2" id="KW-1185">Reference proteome</keyword>
<sequence length="71" mass="7896">MGAYLINMRANHKHGGLPDQYESALKTWGPTWSIGEPITNMGAYLINMRANHKHGGLPDQYESALKTWGPT</sequence>